<protein>
    <recommendedName>
        <fullName evidence="1">Ferritin-like diiron domain-containing protein</fullName>
    </recommendedName>
</protein>
<evidence type="ECO:0000259" key="1">
    <source>
        <dbReference type="PROSITE" id="PS50905"/>
    </source>
</evidence>
<evidence type="ECO:0000313" key="2">
    <source>
        <dbReference type="EMBL" id="ACK53255.1"/>
    </source>
</evidence>
<dbReference type="HOGENOM" id="CLU_120960_0_0_4"/>
<dbReference type="Gene3D" id="1.20.1260.10">
    <property type="match status" value="1"/>
</dbReference>
<reference evidence="3" key="1">
    <citation type="submission" date="2009-05" db="EMBL/GenBank/DDBJ databases">
        <title>Complete sequence of chromosome of Thauera sp. MZ1T.</title>
        <authorList>
            <consortium name="US DOE Joint Genome Institute"/>
            <person name="Lucas S."/>
            <person name="Copeland A."/>
            <person name="Lapidus A."/>
            <person name="Glavina del Rio T."/>
            <person name="Dalin E."/>
            <person name="Tice H."/>
            <person name="Bruce D."/>
            <person name="Goodwin L."/>
            <person name="Pitluck S."/>
            <person name="Sims D."/>
            <person name="Brettin T."/>
            <person name="Detter J.C."/>
            <person name="Han C."/>
            <person name="Larimer F."/>
            <person name="Land M."/>
            <person name="Hauser L."/>
            <person name="Kyrpides N."/>
            <person name="Mikhailova N."/>
            <person name="Sayler G.S."/>
        </authorList>
    </citation>
    <scope>NUCLEOTIDE SEQUENCE [LARGE SCALE GENOMIC DNA]</scope>
    <source>
        <strain evidence="3">MZ1T</strain>
    </source>
</reference>
<dbReference type="GO" id="GO:0046872">
    <property type="term" value="F:metal ion binding"/>
    <property type="evidence" value="ECO:0007669"/>
    <property type="project" value="InterPro"/>
</dbReference>
<dbReference type="InterPro" id="IPR012347">
    <property type="entry name" value="Ferritin-like"/>
</dbReference>
<dbReference type="Proteomes" id="UP000002186">
    <property type="component" value="Chromosome"/>
</dbReference>
<dbReference type="OrthoDB" id="8526369at2"/>
<dbReference type="KEGG" id="tmz:Tmz1t_0478"/>
<name>C4ZL71_THASP</name>
<proteinExistence type="predicted"/>
<dbReference type="GO" id="GO:0016491">
    <property type="term" value="F:oxidoreductase activity"/>
    <property type="evidence" value="ECO:0007669"/>
    <property type="project" value="InterPro"/>
</dbReference>
<feature type="domain" description="Ferritin-like diiron" evidence="1">
    <location>
        <begin position="1"/>
        <end position="151"/>
    </location>
</feature>
<evidence type="ECO:0000313" key="3">
    <source>
        <dbReference type="Proteomes" id="UP000002186"/>
    </source>
</evidence>
<dbReference type="EMBL" id="CP001281">
    <property type="protein sequence ID" value="ACK53255.1"/>
    <property type="molecule type" value="Genomic_DNA"/>
</dbReference>
<dbReference type="Pfam" id="PF02915">
    <property type="entry name" value="Rubrerythrin"/>
    <property type="match status" value="2"/>
</dbReference>
<dbReference type="SUPFAM" id="SSF47240">
    <property type="entry name" value="Ferritin-like"/>
    <property type="match status" value="1"/>
</dbReference>
<dbReference type="AlphaFoldDB" id="C4ZL71"/>
<dbReference type="PROSITE" id="PS50905">
    <property type="entry name" value="FERRITIN_LIKE"/>
    <property type="match status" value="1"/>
</dbReference>
<sequence>MSYTMPEFLAHAIAMEREAAERYLELADMMEAHNNLEVASLFRDMVRYSNMHGDSIVERAAGHELPRLKSWQYRWVAPTEVGDEDAFDYTMNAWQALEYARENEARAMNFYRTVSETSTDPEIKTLAMEFATEEADHTMALDKMIAQTQRP</sequence>
<organism evidence="2 3">
    <name type="scientific">Thauera aminoaromatica</name>
    <dbReference type="NCBI Taxonomy" id="164330"/>
    <lineage>
        <taxon>Bacteria</taxon>
        <taxon>Pseudomonadati</taxon>
        <taxon>Pseudomonadota</taxon>
        <taxon>Betaproteobacteria</taxon>
        <taxon>Rhodocyclales</taxon>
        <taxon>Zoogloeaceae</taxon>
        <taxon>Thauera</taxon>
    </lineage>
</organism>
<dbReference type="CDD" id="cd01045">
    <property type="entry name" value="Ferritin_like_AB"/>
    <property type="match status" value="1"/>
</dbReference>
<dbReference type="STRING" id="85643.Tmz1t_0478"/>
<keyword evidence="3" id="KW-1185">Reference proteome</keyword>
<dbReference type="RefSeq" id="WP_012584465.1">
    <property type="nucleotide sequence ID" value="NC_011662.2"/>
</dbReference>
<dbReference type="InterPro" id="IPR009078">
    <property type="entry name" value="Ferritin-like_SF"/>
</dbReference>
<dbReference type="InterPro" id="IPR009040">
    <property type="entry name" value="Ferritin-like_diiron"/>
</dbReference>
<reference evidence="2 3" key="2">
    <citation type="journal article" date="2012" name="Stand. Genomic Sci.">
        <title>Complete genome sequence of Thauera aminoaromatica strain MZ1T.</title>
        <authorList>
            <person name="Jiang K."/>
            <person name="Sanseverino J."/>
            <person name="Chauhan A."/>
            <person name="Lucas S."/>
            <person name="Copeland A."/>
            <person name="Lapidus A."/>
            <person name="Del Rio T.G."/>
            <person name="Dalin E."/>
            <person name="Tice H."/>
            <person name="Bruce D."/>
            <person name="Goodwin L."/>
            <person name="Pitluck S."/>
            <person name="Sims D."/>
            <person name="Brettin T."/>
            <person name="Detter J.C."/>
            <person name="Han C."/>
            <person name="Chang Y.J."/>
            <person name="Larimer F."/>
            <person name="Land M."/>
            <person name="Hauser L."/>
            <person name="Kyrpides N.C."/>
            <person name="Mikhailova N."/>
            <person name="Moser S."/>
            <person name="Jegier P."/>
            <person name="Close D."/>
            <person name="Debruyn J.M."/>
            <person name="Wang Y."/>
            <person name="Layton A.C."/>
            <person name="Allen M.S."/>
            <person name="Sayler G.S."/>
        </authorList>
    </citation>
    <scope>NUCLEOTIDE SEQUENCE [LARGE SCALE GENOMIC DNA]</scope>
    <source>
        <strain evidence="2 3">MZ1T</strain>
    </source>
</reference>
<gene>
    <name evidence="2" type="ordered locus">Tmz1t_0478</name>
</gene>
<dbReference type="InterPro" id="IPR003251">
    <property type="entry name" value="Rr_diiron-bd_dom"/>
</dbReference>
<accession>C4ZL71</accession>
<dbReference type="eggNOG" id="COG1633">
    <property type="taxonomic scope" value="Bacteria"/>
</dbReference>